<evidence type="ECO:0000313" key="2">
    <source>
        <dbReference type="Proteomes" id="UP001234202"/>
    </source>
</evidence>
<accession>A0ACC2XN19</accession>
<organism evidence="1 2">
    <name type="scientific">Naganishia onofrii</name>
    <dbReference type="NCBI Taxonomy" id="1851511"/>
    <lineage>
        <taxon>Eukaryota</taxon>
        <taxon>Fungi</taxon>
        <taxon>Dikarya</taxon>
        <taxon>Basidiomycota</taxon>
        <taxon>Agaricomycotina</taxon>
        <taxon>Tremellomycetes</taxon>
        <taxon>Filobasidiales</taxon>
        <taxon>Filobasidiaceae</taxon>
        <taxon>Naganishia</taxon>
    </lineage>
</organism>
<comment type="caution">
    <text evidence="1">The sequence shown here is derived from an EMBL/GenBank/DDBJ whole genome shotgun (WGS) entry which is preliminary data.</text>
</comment>
<name>A0ACC2XN19_9TREE</name>
<gene>
    <name evidence="1" type="ORF">QFC24_002949</name>
</gene>
<sequence length="193" mass="22002">MPWSSGRRDVINALQDVVSNLQRHLMRQFILTSAQYDPALGVGVGVDEDADEAILALRSGAESFMLAGYSVVNTLNESLARVLGSRYVVDRRSWRGLRGIRQDVLEYYFGMDENWFKEQIRVDRHGFFHLLNHIKDDDVFRNDSRNPQAPIEYQLMVALSHLGHHGNSNSARSVARQFRIAGELFLRPSLTVD</sequence>
<dbReference type="Proteomes" id="UP001234202">
    <property type="component" value="Unassembled WGS sequence"/>
</dbReference>
<dbReference type="EMBL" id="JASBWV010000008">
    <property type="protein sequence ID" value="KAJ9125016.1"/>
    <property type="molecule type" value="Genomic_DNA"/>
</dbReference>
<reference evidence="1" key="1">
    <citation type="submission" date="2023-04" db="EMBL/GenBank/DDBJ databases">
        <title>Draft Genome sequencing of Naganishia species isolated from polar environments using Oxford Nanopore Technology.</title>
        <authorList>
            <person name="Leo P."/>
            <person name="Venkateswaran K."/>
        </authorList>
    </citation>
    <scope>NUCLEOTIDE SEQUENCE</scope>
    <source>
        <strain evidence="1">DBVPG 5303</strain>
    </source>
</reference>
<proteinExistence type="predicted"/>
<protein>
    <submittedName>
        <fullName evidence="1">Uncharacterized protein</fullName>
    </submittedName>
</protein>
<evidence type="ECO:0000313" key="1">
    <source>
        <dbReference type="EMBL" id="KAJ9125016.1"/>
    </source>
</evidence>
<keyword evidence="2" id="KW-1185">Reference proteome</keyword>